<dbReference type="PIRSF" id="PIRSF028744">
    <property type="entry name" value="Addict_mod_HI1419"/>
    <property type="match status" value="1"/>
</dbReference>
<proteinExistence type="predicted"/>
<protein>
    <submittedName>
        <fullName evidence="1">Addiction module protein</fullName>
    </submittedName>
</protein>
<keyword evidence="2" id="KW-1185">Reference proteome</keyword>
<accession>A0A5E4VFG6</accession>
<dbReference type="InterPro" id="IPR014056">
    <property type="entry name" value="TypeIITA-like_toxin_pred"/>
</dbReference>
<sequence>MYIINQSEQFRSWLSKLRDTAARAKILMRVKRAERGNFGDSKSLGAGLWEMRIDFGPGYRVYYGQAGEITYLLLCGGNKSTQQGDITRARALWESITKERSK</sequence>
<dbReference type="Pfam" id="PF05973">
    <property type="entry name" value="Gp49"/>
    <property type="match status" value="1"/>
</dbReference>
<dbReference type="AlphaFoldDB" id="A0A5E4VFG6"/>
<dbReference type="PANTHER" id="PTHR41791">
    <property type="entry name" value="SSL7039 PROTEIN"/>
    <property type="match status" value="1"/>
</dbReference>
<dbReference type="PANTHER" id="PTHR41791:SF1">
    <property type="entry name" value="SSL7039 PROTEIN"/>
    <property type="match status" value="1"/>
</dbReference>
<evidence type="ECO:0000313" key="2">
    <source>
        <dbReference type="Proteomes" id="UP000334380"/>
    </source>
</evidence>
<evidence type="ECO:0000313" key="1">
    <source>
        <dbReference type="EMBL" id="VVE09680.1"/>
    </source>
</evidence>
<dbReference type="InterPro" id="IPR009241">
    <property type="entry name" value="HigB-like"/>
</dbReference>
<gene>
    <name evidence="1" type="ORF">PTE31013_02581</name>
</gene>
<reference evidence="1 2" key="1">
    <citation type="submission" date="2019-08" db="EMBL/GenBank/DDBJ databases">
        <authorList>
            <person name="Peeters C."/>
        </authorList>
    </citation>
    <scope>NUCLEOTIDE SEQUENCE [LARGE SCALE GENOMIC DNA]</scope>
    <source>
        <strain evidence="1 2">LMG 31013</strain>
    </source>
</reference>
<dbReference type="RefSeq" id="WP_150613187.1">
    <property type="nucleotide sequence ID" value="NZ_CABPRU010000005.1"/>
</dbReference>
<dbReference type="OrthoDB" id="9800258at2"/>
<organism evidence="1 2">
    <name type="scientific">Pandoraea terrigena</name>
    <dbReference type="NCBI Taxonomy" id="2508292"/>
    <lineage>
        <taxon>Bacteria</taxon>
        <taxon>Pseudomonadati</taxon>
        <taxon>Pseudomonadota</taxon>
        <taxon>Betaproteobacteria</taxon>
        <taxon>Burkholderiales</taxon>
        <taxon>Burkholderiaceae</taxon>
        <taxon>Pandoraea</taxon>
    </lineage>
</organism>
<dbReference type="Proteomes" id="UP000334380">
    <property type="component" value="Unassembled WGS sequence"/>
</dbReference>
<dbReference type="NCBIfam" id="TIGR02683">
    <property type="entry name" value="upstrm_HI1419"/>
    <property type="match status" value="1"/>
</dbReference>
<dbReference type="EMBL" id="CABPRU010000005">
    <property type="protein sequence ID" value="VVE09680.1"/>
    <property type="molecule type" value="Genomic_DNA"/>
</dbReference>
<name>A0A5E4VFG6_9BURK</name>